<dbReference type="PANTHER" id="PTHR13914">
    <property type="entry name" value="PROLINE OXIDASE"/>
    <property type="match status" value="1"/>
</dbReference>
<dbReference type="EMBL" id="CP002955">
    <property type="protein sequence ID" value="AEL26370.1"/>
    <property type="molecule type" value="Genomic_DNA"/>
</dbReference>
<dbReference type="InterPro" id="IPR002872">
    <property type="entry name" value="Proline_DH_dom"/>
</dbReference>
<reference evidence="4" key="1">
    <citation type="submission" date="2011-07" db="EMBL/GenBank/DDBJ databases">
        <title>The complete genome of Cyclobacterium marinum DSM 745.</title>
        <authorList>
            <person name="Lucas S."/>
            <person name="Han J."/>
            <person name="Lapidus A."/>
            <person name="Bruce D."/>
            <person name="Goodwin L."/>
            <person name="Pitluck S."/>
            <person name="Peters L."/>
            <person name="Kyrpides N."/>
            <person name="Mavromatis K."/>
            <person name="Ivanova N."/>
            <person name="Ovchinnikova G."/>
            <person name="Chertkov O."/>
            <person name="Detter J.C."/>
            <person name="Tapia R."/>
            <person name="Han C."/>
            <person name="Land M."/>
            <person name="Hauser L."/>
            <person name="Markowitz V."/>
            <person name="Cheng J.-F."/>
            <person name="Hugenholtz P."/>
            <person name="Woyke T."/>
            <person name="Wu D."/>
            <person name="Tindall B."/>
            <person name="Schuetze A."/>
            <person name="Brambilla E."/>
            <person name="Klenk H.-P."/>
            <person name="Eisen J.A."/>
        </authorList>
    </citation>
    <scope>NUCLEOTIDE SEQUENCE [LARGE SCALE GENOMIC DNA]</scope>
    <source>
        <strain evidence="4">ATCC 25205 / DSM 745 / LMG 13164 / NCIMB 1802</strain>
    </source>
</reference>
<proteinExistence type="predicted"/>
<evidence type="ECO:0000313" key="4">
    <source>
        <dbReference type="Proteomes" id="UP000001635"/>
    </source>
</evidence>
<dbReference type="HOGENOM" id="CLU_018202_3_0_10"/>
<keyword evidence="4" id="KW-1185">Reference proteome</keyword>
<dbReference type="RefSeq" id="WP_014020662.1">
    <property type="nucleotide sequence ID" value="NC_015914.1"/>
</dbReference>
<sequence>MGIKLGFSFDNLKIAFAHLSINDLKRMQKLYRLMRYPFIVRLGIFFVKISLNLGLPIKAPLKRTIFEQFCGGESFETSQKTVESLGKYGVSSVLDYSVEGKEEDHILEATMEEILNSIHKAKGNALIPFAVFKVSGIAPSSILAKVQSKQELLPKERKRIDEAKERVFKLCEAASKSGVKLMVDGEESWFQAVTDHWILEAMKTYNKEEAIIYNTFQMYRKVMSRRLRDAHHEAVANSFYLGVKLVRGAYMEKERQKAKKEGYPDPIHATKEATDNAFNIALQFCINNKQRIYLVNGTHNELSNTILAELMELHGLKKGDRRFYFSQLYGMSDHISFNLANAGYNVVKYVPYGPVKEVLPYLGRRIKENSGISDQVIKEKTMVENEILRRKNLKIA</sequence>
<dbReference type="PANTHER" id="PTHR13914:SF0">
    <property type="entry name" value="PROLINE DEHYDROGENASE 1, MITOCHONDRIAL"/>
    <property type="match status" value="1"/>
</dbReference>
<dbReference type="AlphaFoldDB" id="G0IXE5"/>
<dbReference type="GO" id="GO:0010133">
    <property type="term" value="P:L-proline catabolic process to L-glutamate"/>
    <property type="evidence" value="ECO:0007669"/>
    <property type="project" value="TreeGrafter"/>
</dbReference>
<dbReference type="KEGG" id="cmr:Cycma_2631"/>
<dbReference type="eggNOG" id="COG0506">
    <property type="taxonomic scope" value="Bacteria"/>
</dbReference>
<dbReference type="STRING" id="880070.Cycma_2631"/>
<dbReference type="Pfam" id="PF01619">
    <property type="entry name" value="Pro_dh"/>
    <property type="match status" value="1"/>
</dbReference>
<dbReference type="SUPFAM" id="SSF51730">
    <property type="entry name" value="FAD-linked oxidoreductase"/>
    <property type="match status" value="1"/>
</dbReference>
<feature type="domain" description="Proline dehydrogenase" evidence="2">
    <location>
        <begin position="79"/>
        <end position="376"/>
    </location>
</feature>
<dbReference type="InterPro" id="IPR029041">
    <property type="entry name" value="FAD-linked_oxidoreductase-like"/>
</dbReference>
<evidence type="ECO:0000259" key="2">
    <source>
        <dbReference type="Pfam" id="PF01619"/>
    </source>
</evidence>
<keyword evidence="1" id="KW-0560">Oxidoreductase</keyword>
<protein>
    <submittedName>
        <fullName evidence="3">Proline dehydrogenase</fullName>
    </submittedName>
</protein>
<dbReference type="GO" id="GO:0071949">
    <property type="term" value="F:FAD binding"/>
    <property type="evidence" value="ECO:0007669"/>
    <property type="project" value="TreeGrafter"/>
</dbReference>
<dbReference type="Proteomes" id="UP000001635">
    <property type="component" value="Chromosome"/>
</dbReference>
<accession>G0IXE5</accession>
<dbReference type="InterPro" id="IPR015659">
    <property type="entry name" value="Proline_oxidase"/>
</dbReference>
<organism evidence="3 4">
    <name type="scientific">Cyclobacterium marinum (strain ATCC 25205 / DSM 745 / LMG 13164 / NCIMB 1802)</name>
    <name type="common">Flectobacillus marinus</name>
    <dbReference type="NCBI Taxonomy" id="880070"/>
    <lineage>
        <taxon>Bacteria</taxon>
        <taxon>Pseudomonadati</taxon>
        <taxon>Bacteroidota</taxon>
        <taxon>Cytophagia</taxon>
        <taxon>Cytophagales</taxon>
        <taxon>Cyclobacteriaceae</taxon>
        <taxon>Cyclobacterium</taxon>
    </lineage>
</organism>
<evidence type="ECO:0000256" key="1">
    <source>
        <dbReference type="ARBA" id="ARBA00023002"/>
    </source>
</evidence>
<name>G0IXE5_CYCMS</name>
<gene>
    <name evidence="3" type="ordered locus">Cycma_2631</name>
</gene>
<evidence type="ECO:0000313" key="3">
    <source>
        <dbReference type="EMBL" id="AEL26370.1"/>
    </source>
</evidence>
<dbReference type="GO" id="GO:0004657">
    <property type="term" value="F:proline dehydrogenase activity"/>
    <property type="evidence" value="ECO:0007669"/>
    <property type="project" value="InterPro"/>
</dbReference>
<dbReference type="Gene3D" id="3.20.20.220">
    <property type="match status" value="1"/>
</dbReference>